<comment type="caution">
    <text evidence="11">The sequence shown here is derived from an EMBL/GenBank/DDBJ whole genome shotgun (WGS) entry which is preliminary data.</text>
</comment>
<evidence type="ECO:0000256" key="9">
    <source>
        <dbReference type="RuleBase" id="RU000488"/>
    </source>
</evidence>
<comment type="subcellular location">
    <subcellularLocation>
        <location evidence="1">Mitochondrion membrane</location>
        <topology evidence="1">Multi-pass membrane protein</topology>
    </subcellularLocation>
</comment>
<feature type="region of interest" description="Disordered" evidence="10">
    <location>
        <begin position="1"/>
        <end position="22"/>
    </location>
</feature>
<comment type="similarity">
    <text evidence="9">Belongs to the mitochondrial carrier (TC 2.A.29) family.</text>
</comment>
<gene>
    <name evidence="11" type="primary">TPC1</name>
    <name evidence="11" type="ORF">HK105_206131</name>
</gene>
<keyword evidence="7 8" id="KW-0472">Membrane</keyword>
<dbReference type="SUPFAM" id="SSF103506">
    <property type="entry name" value="Mitochondrial carrier"/>
    <property type="match status" value="1"/>
</dbReference>
<evidence type="ECO:0000313" key="11">
    <source>
        <dbReference type="EMBL" id="KAL2914359.1"/>
    </source>
</evidence>
<dbReference type="PRINTS" id="PR00926">
    <property type="entry name" value="MITOCARRIER"/>
</dbReference>
<keyword evidence="5" id="KW-1133">Transmembrane helix</keyword>
<evidence type="ECO:0000256" key="6">
    <source>
        <dbReference type="ARBA" id="ARBA00023128"/>
    </source>
</evidence>
<keyword evidence="4" id="KW-0677">Repeat</keyword>
<organism evidence="11 12">
    <name type="scientific">Polyrhizophydium stewartii</name>
    <dbReference type="NCBI Taxonomy" id="2732419"/>
    <lineage>
        <taxon>Eukaryota</taxon>
        <taxon>Fungi</taxon>
        <taxon>Fungi incertae sedis</taxon>
        <taxon>Chytridiomycota</taxon>
        <taxon>Chytridiomycota incertae sedis</taxon>
        <taxon>Chytridiomycetes</taxon>
        <taxon>Rhizophydiales</taxon>
        <taxon>Rhizophydiales incertae sedis</taxon>
        <taxon>Polyrhizophydium</taxon>
    </lineage>
</organism>
<evidence type="ECO:0000313" key="12">
    <source>
        <dbReference type="Proteomes" id="UP001527925"/>
    </source>
</evidence>
<feature type="repeat" description="Solcar" evidence="8">
    <location>
        <begin position="107"/>
        <end position="193"/>
    </location>
</feature>
<evidence type="ECO:0000256" key="8">
    <source>
        <dbReference type="PROSITE-ProRule" id="PRU00282"/>
    </source>
</evidence>
<feature type="repeat" description="Solcar" evidence="8">
    <location>
        <begin position="208"/>
        <end position="304"/>
    </location>
</feature>
<protein>
    <submittedName>
        <fullName evidence="11">Mitochondrial thiamine pyrophosphate transporter</fullName>
    </submittedName>
</protein>
<evidence type="ECO:0000256" key="4">
    <source>
        <dbReference type="ARBA" id="ARBA00022737"/>
    </source>
</evidence>
<keyword evidence="6" id="KW-0496">Mitochondrion</keyword>
<accession>A0ABR4N4G0</accession>
<evidence type="ECO:0000256" key="3">
    <source>
        <dbReference type="ARBA" id="ARBA00022692"/>
    </source>
</evidence>
<dbReference type="InterPro" id="IPR002067">
    <property type="entry name" value="MCP"/>
</dbReference>
<dbReference type="PROSITE" id="PS50920">
    <property type="entry name" value="SOLCAR"/>
    <property type="match status" value="2"/>
</dbReference>
<evidence type="ECO:0000256" key="1">
    <source>
        <dbReference type="ARBA" id="ARBA00004225"/>
    </source>
</evidence>
<dbReference type="Pfam" id="PF00153">
    <property type="entry name" value="Mito_carr"/>
    <property type="match status" value="3"/>
</dbReference>
<dbReference type="InterPro" id="IPR018108">
    <property type="entry name" value="MCP_transmembrane"/>
</dbReference>
<proteinExistence type="inferred from homology"/>
<dbReference type="Proteomes" id="UP001527925">
    <property type="component" value="Unassembled WGS sequence"/>
</dbReference>
<keyword evidence="3 8" id="KW-0812">Transmembrane</keyword>
<feature type="compositionally biased region" description="Low complexity" evidence="10">
    <location>
        <begin position="8"/>
        <end position="20"/>
    </location>
</feature>
<evidence type="ECO:0000256" key="7">
    <source>
        <dbReference type="ARBA" id="ARBA00023136"/>
    </source>
</evidence>
<reference evidence="11 12" key="1">
    <citation type="submission" date="2023-09" db="EMBL/GenBank/DDBJ databases">
        <title>Pangenome analysis of Batrachochytrium dendrobatidis and related Chytrids.</title>
        <authorList>
            <person name="Yacoub M.N."/>
            <person name="Stajich J.E."/>
            <person name="James T.Y."/>
        </authorList>
    </citation>
    <scope>NUCLEOTIDE SEQUENCE [LARGE SCALE GENOMIC DNA]</scope>
    <source>
        <strain evidence="11 12">JEL0888</strain>
    </source>
</reference>
<dbReference type="EMBL" id="JADGIZ020000034">
    <property type="protein sequence ID" value="KAL2914359.1"/>
    <property type="molecule type" value="Genomic_DNA"/>
</dbReference>
<dbReference type="InterPro" id="IPR023395">
    <property type="entry name" value="MCP_dom_sf"/>
</dbReference>
<keyword evidence="12" id="KW-1185">Reference proteome</keyword>
<dbReference type="Gene3D" id="1.50.40.10">
    <property type="entry name" value="Mitochondrial carrier domain"/>
    <property type="match status" value="1"/>
</dbReference>
<dbReference type="PANTHER" id="PTHR24089">
    <property type="entry name" value="SOLUTE CARRIER FAMILY 25"/>
    <property type="match status" value="1"/>
</dbReference>
<sequence>MPSQGNEASPAAATGPPARGRAGERALNVTPAQNALSGALAGVVSRFVIAPLDVIKIRLQLQPAEGLWKGNLSAEYLYLAYGAVQFALFHELMKGAEQPDTIMSRLPAFAQTFVAGSLSGAAATFSTYPLDLLRTRFAVQNKDQLYKSLYGAVREILAKEGVAGFYRGIVPSLVQIVPQMGLVFESHRFFRGLFDRLKSVAPAVHERTQGAHELVCGGLAGIVSKTAVMPFDVIRKRYQVQGPVRNAIVVEGVPRYQRGLVATALQIARHEGVLGLYKGLVPCLVKAAPSSAVTFFVMAECRRFFDNSNSH</sequence>
<evidence type="ECO:0000256" key="5">
    <source>
        <dbReference type="ARBA" id="ARBA00022989"/>
    </source>
</evidence>
<keyword evidence="2 9" id="KW-0813">Transport</keyword>
<name>A0ABR4N4G0_9FUNG</name>
<evidence type="ECO:0000256" key="2">
    <source>
        <dbReference type="ARBA" id="ARBA00022448"/>
    </source>
</evidence>
<evidence type="ECO:0000256" key="10">
    <source>
        <dbReference type="SAM" id="MobiDB-lite"/>
    </source>
</evidence>